<proteinExistence type="predicted"/>
<gene>
    <name evidence="2" type="ORF">MAUB_06210</name>
</gene>
<feature type="compositionally biased region" description="Low complexity" evidence="1">
    <location>
        <begin position="50"/>
        <end position="63"/>
    </location>
</feature>
<feature type="compositionally biased region" description="Pro residues" evidence="1">
    <location>
        <begin position="156"/>
        <end position="172"/>
    </location>
</feature>
<feature type="compositionally biased region" description="Pro residues" evidence="1">
    <location>
        <begin position="64"/>
        <end position="73"/>
    </location>
</feature>
<dbReference type="Proteomes" id="UP000465609">
    <property type="component" value="Chromosome"/>
</dbReference>
<reference evidence="2 3" key="1">
    <citation type="journal article" date="2019" name="Emerg. Microbes Infect.">
        <title>Comprehensive subspecies identification of 175 nontuberculous mycobacteria species based on 7547 genomic profiles.</title>
        <authorList>
            <person name="Matsumoto Y."/>
            <person name="Kinjo T."/>
            <person name="Motooka D."/>
            <person name="Nabeya D."/>
            <person name="Jung N."/>
            <person name="Uechi K."/>
            <person name="Horii T."/>
            <person name="Iida T."/>
            <person name="Fujita J."/>
            <person name="Nakamura S."/>
        </authorList>
    </citation>
    <scope>NUCLEOTIDE SEQUENCE [LARGE SCALE GENOMIC DNA]</scope>
    <source>
        <strain evidence="2 3">JCM 15296</strain>
    </source>
</reference>
<dbReference type="EMBL" id="AP022577">
    <property type="protein sequence ID" value="BBX82748.1"/>
    <property type="molecule type" value="Genomic_DNA"/>
</dbReference>
<keyword evidence="3" id="KW-1185">Reference proteome</keyword>
<protein>
    <submittedName>
        <fullName evidence="2">Uncharacterized protein</fullName>
    </submittedName>
</protein>
<sequence>MERTDEHLKTERERFRPAVIVGGILLAGVFAAAGPAAADPATPTTPAPGQPVVEPAGGPSGPVAAPPMGPPTVPEIDNPTYGAGNTPGQFGYIRDIWHTFHSGNPLEALTMPPEEAPGPPPGAGPAPKLPPGFISLNDPASSNPIVDTGPKTGGPALPPGYYPLNGPPPPGYYDPKPGSAPEAPAPGGPDAAPPPAAGFVPTPSH</sequence>
<evidence type="ECO:0000256" key="1">
    <source>
        <dbReference type="SAM" id="MobiDB-lite"/>
    </source>
</evidence>
<feature type="compositionally biased region" description="Pro residues" evidence="1">
    <location>
        <begin position="114"/>
        <end position="130"/>
    </location>
</feature>
<name>A0ABM7I7K3_9MYCO</name>
<evidence type="ECO:0000313" key="2">
    <source>
        <dbReference type="EMBL" id="BBX82748.1"/>
    </source>
</evidence>
<accession>A0ABM7I7K3</accession>
<feature type="region of interest" description="Disordered" evidence="1">
    <location>
        <begin position="104"/>
        <end position="205"/>
    </location>
</feature>
<feature type="region of interest" description="Disordered" evidence="1">
    <location>
        <begin position="36"/>
        <end position="87"/>
    </location>
</feature>
<feature type="compositionally biased region" description="Low complexity" evidence="1">
    <location>
        <begin position="173"/>
        <end position="182"/>
    </location>
</feature>
<feature type="compositionally biased region" description="Pro residues" evidence="1">
    <location>
        <begin position="183"/>
        <end position="196"/>
    </location>
</feature>
<evidence type="ECO:0000313" key="3">
    <source>
        <dbReference type="Proteomes" id="UP000465609"/>
    </source>
</evidence>
<organism evidence="2 3">
    <name type="scientific">Mycolicibacterium aubagnense</name>
    <dbReference type="NCBI Taxonomy" id="319707"/>
    <lineage>
        <taxon>Bacteria</taxon>
        <taxon>Bacillati</taxon>
        <taxon>Actinomycetota</taxon>
        <taxon>Actinomycetes</taxon>
        <taxon>Mycobacteriales</taxon>
        <taxon>Mycobacteriaceae</taxon>
        <taxon>Mycolicibacterium</taxon>
    </lineage>
</organism>